<protein>
    <submittedName>
        <fullName evidence="2">Uncharacterized protein</fullName>
    </submittedName>
</protein>
<organism evidence="2 3">
    <name type="scientific">Kwoniella shandongensis</name>
    <dbReference type="NCBI Taxonomy" id="1734106"/>
    <lineage>
        <taxon>Eukaryota</taxon>
        <taxon>Fungi</taxon>
        <taxon>Dikarya</taxon>
        <taxon>Basidiomycota</taxon>
        <taxon>Agaricomycotina</taxon>
        <taxon>Tremellomycetes</taxon>
        <taxon>Tremellales</taxon>
        <taxon>Cryptococcaceae</taxon>
        <taxon>Kwoniella</taxon>
    </lineage>
</organism>
<evidence type="ECO:0000256" key="1">
    <source>
        <dbReference type="SAM" id="MobiDB-lite"/>
    </source>
</evidence>
<sequence length="247" mass="25571">MPYVPPGQSSAGPLPVIPRSAKTITKPSGPSIPTEQTKVVQEDVPTPRAETVTSHPSSAVPTPPPSQRTDSTQRHGGEGESIDDLTSQLDSTSLRSNDNDNVPPPSTTRTSSSPPPSLSSSSIHQPSPASTSILSLSEQGTDSSAPSSTRGDDEDECAGEEGGVGGGGGGKVVSTPASTTTSSPGLGESAMSRYREQLYAYTHSLYIQAKLSSSKAERRRQSVSFGVKPSGMEKMAAKKALARHLNS</sequence>
<keyword evidence="3" id="KW-1185">Reference proteome</keyword>
<name>A0A5M6C2M9_9TREE</name>
<feature type="compositionally biased region" description="Polar residues" evidence="1">
    <location>
        <begin position="22"/>
        <end position="39"/>
    </location>
</feature>
<feature type="compositionally biased region" description="Polar residues" evidence="1">
    <location>
        <begin position="133"/>
        <end position="149"/>
    </location>
</feature>
<feature type="compositionally biased region" description="Gly residues" evidence="1">
    <location>
        <begin position="160"/>
        <end position="171"/>
    </location>
</feature>
<feature type="region of interest" description="Disordered" evidence="1">
    <location>
        <begin position="1"/>
        <end position="189"/>
    </location>
</feature>
<reference evidence="2" key="1">
    <citation type="submission" date="2017-08" db="EMBL/GenBank/DDBJ databases">
        <authorList>
            <person name="Cuomo C."/>
            <person name="Billmyre B."/>
            <person name="Heitman J."/>
        </authorList>
    </citation>
    <scope>NUCLEOTIDE SEQUENCE</scope>
    <source>
        <strain evidence="2">CBS 12478</strain>
    </source>
</reference>
<feature type="compositionally biased region" description="Polar residues" evidence="1">
    <location>
        <begin position="84"/>
        <end position="100"/>
    </location>
</feature>
<dbReference type="OrthoDB" id="2564813at2759"/>
<feature type="region of interest" description="Disordered" evidence="1">
    <location>
        <begin position="211"/>
        <end position="247"/>
    </location>
</feature>
<dbReference type="RefSeq" id="XP_031862191.1">
    <property type="nucleotide sequence ID" value="XM_032003333.1"/>
</dbReference>
<gene>
    <name evidence="2" type="ORF">CI109_105432</name>
</gene>
<dbReference type="KEGG" id="ksn:43587453"/>
<reference evidence="2" key="2">
    <citation type="submission" date="2024-01" db="EMBL/GenBank/DDBJ databases">
        <title>Comparative genomics of Cryptococcus and Kwoniella reveals pathogenesis evolution and contrasting modes of karyotype evolution via chromosome fusion or intercentromeric recombination.</title>
        <authorList>
            <person name="Coelho M.A."/>
            <person name="David-Palma M."/>
            <person name="Shea T."/>
            <person name="Bowers K."/>
            <person name="McGinley-Smith S."/>
            <person name="Mohammad A.W."/>
            <person name="Gnirke A."/>
            <person name="Yurkov A.M."/>
            <person name="Nowrousian M."/>
            <person name="Sun S."/>
            <person name="Cuomo C.A."/>
            <person name="Heitman J."/>
        </authorList>
    </citation>
    <scope>NUCLEOTIDE SEQUENCE</scope>
    <source>
        <strain evidence="2">CBS 12478</strain>
    </source>
</reference>
<feature type="compositionally biased region" description="Polar residues" evidence="1">
    <location>
        <begin position="51"/>
        <end position="60"/>
    </location>
</feature>
<dbReference type="EMBL" id="CP144060">
    <property type="protein sequence ID" value="WWD20954.1"/>
    <property type="molecule type" value="Genomic_DNA"/>
</dbReference>
<accession>A0A5M6C2M9</accession>
<dbReference type="GeneID" id="43587453"/>
<evidence type="ECO:0000313" key="3">
    <source>
        <dbReference type="Proteomes" id="UP000322225"/>
    </source>
</evidence>
<dbReference type="Proteomes" id="UP000322225">
    <property type="component" value="Chromosome 10"/>
</dbReference>
<evidence type="ECO:0000313" key="2">
    <source>
        <dbReference type="EMBL" id="WWD20954.1"/>
    </source>
</evidence>
<proteinExistence type="predicted"/>
<feature type="compositionally biased region" description="Low complexity" evidence="1">
    <location>
        <begin position="107"/>
        <end position="132"/>
    </location>
</feature>
<dbReference type="AlphaFoldDB" id="A0A5M6C2M9"/>
<feature type="compositionally biased region" description="Low complexity" evidence="1">
    <location>
        <begin position="174"/>
        <end position="184"/>
    </location>
</feature>